<organism evidence="2 3">
    <name type="scientific">Blastocystis sp. subtype 1 (strain ATCC 50177 / NandII)</name>
    <dbReference type="NCBI Taxonomy" id="478820"/>
    <lineage>
        <taxon>Eukaryota</taxon>
        <taxon>Sar</taxon>
        <taxon>Stramenopiles</taxon>
        <taxon>Bigyra</taxon>
        <taxon>Opalozoa</taxon>
        <taxon>Opalinata</taxon>
        <taxon>Blastocystidae</taxon>
        <taxon>Blastocystis</taxon>
    </lineage>
</organism>
<dbReference type="SUPFAM" id="SSF52833">
    <property type="entry name" value="Thioredoxin-like"/>
    <property type="match status" value="1"/>
</dbReference>
<name>A0A196SC90_BLAHN</name>
<reference evidence="2 3" key="1">
    <citation type="submission" date="2016-05" db="EMBL/GenBank/DDBJ databases">
        <title>Nuclear genome of Blastocystis sp. subtype 1 NandII.</title>
        <authorList>
            <person name="Gentekaki E."/>
            <person name="Curtis B."/>
            <person name="Stairs C."/>
            <person name="Eme L."/>
            <person name="Herman E."/>
            <person name="Klimes V."/>
            <person name="Arias M.C."/>
            <person name="Elias M."/>
            <person name="Hilliou F."/>
            <person name="Klute M."/>
            <person name="Malik S.-B."/>
            <person name="Pightling A."/>
            <person name="Rachubinski R."/>
            <person name="Salas D."/>
            <person name="Schlacht A."/>
            <person name="Suga H."/>
            <person name="Archibald J."/>
            <person name="Ball S.G."/>
            <person name="Clark G."/>
            <person name="Dacks J."/>
            <person name="Van Der Giezen M."/>
            <person name="Tsaousis A."/>
            <person name="Roger A."/>
        </authorList>
    </citation>
    <scope>NUCLEOTIDE SEQUENCE [LARGE SCALE GENOMIC DNA]</scope>
    <source>
        <strain evidence="3">ATCC 50177 / NandII</strain>
    </source>
</reference>
<keyword evidence="3" id="KW-1185">Reference proteome</keyword>
<comment type="caution">
    <text evidence="2">The sequence shown here is derived from an EMBL/GenBank/DDBJ whole genome shotgun (WGS) entry which is preliminary data.</text>
</comment>
<dbReference type="Pfam" id="PF13899">
    <property type="entry name" value="Thioredoxin_7"/>
    <property type="match status" value="1"/>
</dbReference>
<dbReference type="PANTHER" id="PTHR15337">
    <property type="entry name" value="ANTERIOR GRADIENT PROTEIN-RELATED"/>
    <property type="match status" value="1"/>
</dbReference>
<keyword evidence="1" id="KW-0732">Signal</keyword>
<evidence type="ECO:0000313" key="2">
    <source>
        <dbReference type="EMBL" id="OAO13737.1"/>
    </source>
</evidence>
<gene>
    <name evidence="2" type="ORF">AV274_4612</name>
</gene>
<dbReference type="Gene3D" id="3.40.30.10">
    <property type="entry name" value="Glutaredoxin"/>
    <property type="match status" value="1"/>
</dbReference>
<accession>A0A196SC90</accession>
<dbReference type="InterPro" id="IPR036249">
    <property type="entry name" value="Thioredoxin-like_sf"/>
</dbReference>
<dbReference type="Proteomes" id="UP000078348">
    <property type="component" value="Unassembled WGS sequence"/>
</dbReference>
<dbReference type="STRING" id="478820.A0A196SC90"/>
<sequence length="170" mass="19995">MKRKESVSAKPICFEIRWKQMLSAETHSISHSFLAHTLHMNAPDFFPKEIHWRRFKEGLKEIAQEHKPGIILIEQSWCSSCKTVGARFCEDKELIELSNQFVMIACCNEEEPNFDEFRPDGIYYPRFFFIDKDGNIDYSITGGKEGSVYRYFYGSTAKFKENMRLLLDKQ</sequence>
<dbReference type="OrthoDB" id="262308at2759"/>
<dbReference type="EMBL" id="LXWW01000336">
    <property type="protein sequence ID" value="OAO13737.1"/>
    <property type="molecule type" value="Genomic_DNA"/>
</dbReference>
<evidence type="ECO:0000313" key="3">
    <source>
        <dbReference type="Proteomes" id="UP000078348"/>
    </source>
</evidence>
<dbReference type="AlphaFoldDB" id="A0A196SC90"/>
<protein>
    <submittedName>
        <fullName evidence="2">Thioredoxin domain-containing protein 12</fullName>
    </submittedName>
</protein>
<dbReference type="InterPro" id="IPR051099">
    <property type="entry name" value="AGR/TXD"/>
</dbReference>
<proteinExistence type="predicted"/>
<dbReference type="PANTHER" id="PTHR15337:SF11">
    <property type="entry name" value="THIOREDOXIN DOMAIN-CONTAINING PROTEIN"/>
    <property type="match status" value="1"/>
</dbReference>
<evidence type="ECO:0000256" key="1">
    <source>
        <dbReference type="ARBA" id="ARBA00022729"/>
    </source>
</evidence>